<feature type="domain" description="SpoVT-AbrB" evidence="1">
    <location>
        <begin position="9"/>
        <end position="54"/>
    </location>
</feature>
<dbReference type="SMART" id="SM00966">
    <property type="entry name" value="SpoVT_AbrB"/>
    <property type="match status" value="1"/>
</dbReference>
<dbReference type="Pfam" id="PF04014">
    <property type="entry name" value="MazE_antitoxin"/>
    <property type="match status" value="1"/>
</dbReference>
<dbReference type="InterPro" id="IPR037914">
    <property type="entry name" value="SpoVT-AbrB_sf"/>
</dbReference>
<dbReference type="PANTHER" id="PTHR40516">
    <property type="entry name" value="ANTITOXIN CHPS-RELATED"/>
    <property type="match status" value="1"/>
</dbReference>
<dbReference type="PANTHER" id="PTHR40516:SF1">
    <property type="entry name" value="ANTITOXIN CHPS-RELATED"/>
    <property type="match status" value="1"/>
</dbReference>
<evidence type="ECO:0000259" key="1">
    <source>
        <dbReference type="SMART" id="SM00966"/>
    </source>
</evidence>
<organism evidence="2">
    <name type="scientific">uncultured Stenotrophomonas sp</name>
    <dbReference type="NCBI Taxonomy" id="165438"/>
    <lineage>
        <taxon>Bacteria</taxon>
        <taxon>Pseudomonadati</taxon>
        <taxon>Pseudomonadota</taxon>
        <taxon>Gammaproteobacteria</taxon>
        <taxon>Lysobacterales</taxon>
        <taxon>Lysobacteraceae</taxon>
        <taxon>Stenotrophomonas</taxon>
        <taxon>environmental samples</taxon>
    </lineage>
</organism>
<dbReference type="Gene3D" id="2.10.260.10">
    <property type="match status" value="1"/>
</dbReference>
<protein>
    <submittedName>
        <fullName evidence="2">Transcriptional regulator/antitoxin, MazE</fullName>
    </submittedName>
</protein>
<sequence length="83" mass="9269">MTEALLDIKHWGNSLGVRLPAKVARAAHLQAEQRVRVHVEDGRVVIEPLREATPSLSQRLARFDATRHGGEAMACDMQGAERW</sequence>
<dbReference type="EMBL" id="FLTS01000001">
    <property type="protein sequence ID" value="SBV36629.1"/>
    <property type="molecule type" value="Genomic_DNA"/>
</dbReference>
<proteinExistence type="predicted"/>
<accession>A0A1Y5Q2W9</accession>
<reference evidence="2" key="1">
    <citation type="submission" date="2016-03" db="EMBL/GenBank/DDBJ databases">
        <authorList>
            <person name="Ploux O."/>
        </authorList>
    </citation>
    <scope>NUCLEOTIDE SEQUENCE</scope>
    <source>
        <strain evidence="2">UC10</strain>
    </source>
</reference>
<dbReference type="SUPFAM" id="SSF89447">
    <property type="entry name" value="AbrB/MazE/MraZ-like"/>
    <property type="match status" value="1"/>
</dbReference>
<evidence type="ECO:0000313" key="2">
    <source>
        <dbReference type="EMBL" id="SBV36629.1"/>
    </source>
</evidence>
<dbReference type="AlphaFoldDB" id="A0A1Y5Q2W9"/>
<dbReference type="GO" id="GO:0097351">
    <property type="term" value="F:toxin sequestering activity"/>
    <property type="evidence" value="ECO:0007669"/>
    <property type="project" value="InterPro"/>
</dbReference>
<dbReference type="InterPro" id="IPR039052">
    <property type="entry name" value="Antitox_PemI-like"/>
</dbReference>
<dbReference type="InterPro" id="IPR007159">
    <property type="entry name" value="SpoVT-AbrB_dom"/>
</dbReference>
<gene>
    <name evidence="2" type="ORF">STPYR_11559</name>
</gene>
<dbReference type="GO" id="GO:0003677">
    <property type="term" value="F:DNA binding"/>
    <property type="evidence" value="ECO:0007669"/>
    <property type="project" value="InterPro"/>
</dbReference>
<name>A0A1Y5Q2W9_9GAMM</name>